<keyword evidence="1" id="KW-0472">Membrane</keyword>
<keyword evidence="1" id="KW-0812">Transmembrane</keyword>
<evidence type="ECO:0000313" key="2">
    <source>
        <dbReference type="EMBL" id="KRZ49530.1"/>
    </source>
</evidence>
<name>A0A0V1KQI3_9BILA</name>
<evidence type="ECO:0000313" key="3">
    <source>
        <dbReference type="Proteomes" id="UP000054721"/>
    </source>
</evidence>
<keyword evidence="1" id="KW-1133">Transmembrane helix</keyword>
<sequence length="90" mass="10544">MNWFFFWHPGFCYLFICISIATIPYNEEVVEGPEIAAIQNWQESPVVKETFIFKVSRINCITSDGVHKISENPSCWMLILVRKRRFRAGS</sequence>
<reference evidence="2 3" key="1">
    <citation type="submission" date="2015-05" db="EMBL/GenBank/DDBJ databases">
        <title>Evolution of Trichinella species and genotypes.</title>
        <authorList>
            <person name="Korhonen P.K."/>
            <person name="Edoardo P."/>
            <person name="Giuseppe L.R."/>
            <person name="Gasser R.B."/>
        </authorList>
    </citation>
    <scope>NUCLEOTIDE SEQUENCE [LARGE SCALE GENOMIC DNA]</scope>
    <source>
        <strain evidence="2">ISS10</strain>
    </source>
</reference>
<proteinExistence type="predicted"/>
<evidence type="ECO:0000256" key="1">
    <source>
        <dbReference type="SAM" id="Phobius"/>
    </source>
</evidence>
<dbReference type="Proteomes" id="UP000054721">
    <property type="component" value="Unassembled WGS sequence"/>
</dbReference>
<keyword evidence="3" id="KW-1185">Reference proteome</keyword>
<protein>
    <submittedName>
        <fullName evidence="2">Uncharacterized protein</fullName>
    </submittedName>
</protein>
<feature type="transmembrane region" description="Helical" evidence="1">
    <location>
        <begin position="6"/>
        <end position="25"/>
    </location>
</feature>
<comment type="caution">
    <text evidence="2">The sequence shown here is derived from an EMBL/GenBank/DDBJ whole genome shotgun (WGS) entry which is preliminary data.</text>
</comment>
<organism evidence="2 3">
    <name type="scientific">Trichinella nativa</name>
    <dbReference type="NCBI Taxonomy" id="6335"/>
    <lineage>
        <taxon>Eukaryota</taxon>
        <taxon>Metazoa</taxon>
        <taxon>Ecdysozoa</taxon>
        <taxon>Nematoda</taxon>
        <taxon>Enoplea</taxon>
        <taxon>Dorylaimia</taxon>
        <taxon>Trichinellida</taxon>
        <taxon>Trichinellidae</taxon>
        <taxon>Trichinella</taxon>
    </lineage>
</organism>
<gene>
    <name evidence="2" type="ORF">T02_16158</name>
</gene>
<accession>A0A0V1KQI3</accession>
<dbReference type="AlphaFoldDB" id="A0A0V1KQI3"/>
<dbReference type="EMBL" id="JYDW01000307">
    <property type="protein sequence ID" value="KRZ49530.1"/>
    <property type="molecule type" value="Genomic_DNA"/>
</dbReference>